<evidence type="ECO:0000313" key="5">
    <source>
        <dbReference type="Proteomes" id="UP000585721"/>
    </source>
</evidence>
<sequence length="357" mass="41085">MSKLVFVHLYNDRSGSPKVLSQVINATCRRGYSAELLTSYNPDGVLNGLPISQKNIFYRRSENKIITLIYYIISQLLLFLNCLRYFRQDVVFYVNTLMPFGAAVAAWIMRKPVIYHIHETSIKPKILKSFLRFIVNLTATKIIFVSDFLKNEESFFNKEQFVVYNAINVDSVLISPEKKDDKFNVLMACSLKTYKGVLEYISIAKHFVENKEFDFYLVLNADSKEINVWFNDVSVPPNVKLFSRQTDMTSFYAKSHLLLNLSRPDEWIETFGLTILEGMSFGLPVIVPPVGGPVEIVENEREGYLISCYETQRVVDSIKKMAADSELYNYFSNNAIAKANFFSLSEFEKNIIDIIDL</sequence>
<dbReference type="PANTHER" id="PTHR12526">
    <property type="entry name" value="GLYCOSYLTRANSFERASE"/>
    <property type="match status" value="1"/>
</dbReference>
<feature type="transmembrane region" description="Helical" evidence="1">
    <location>
        <begin position="92"/>
        <end position="109"/>
    </location>
</feature>
<dbReference type="Proteomes" id="UP000585721">
    <property type="component" value="Unassembled WGS sequence"/>
</dbReference>
<evidence type="ECO:0000259" key="3">
    <source>
        <dbReference type="Pfam" id="PF13439"/>
    </source>
</evidence>
<dbReference type="GO" id="GO:1901135">
    <property type="term" value="P:carbohydrate derivative metabolic process"/>
    <property type="evidence" value="ECO:0007669"/>
    <property type="project" value="UniProtKB-ARBA"/>
</dbReference>
<keyword evidence="1" id="KW-1133">Transmembrane helix</keyword>
<dbReference type="CDD" id="cd03801">
    <property type="entry name" value="GT4_PimA-like"/>
    <property type="match status" value="1"/>
</dbReference>
<name>A0A841GNJ9_9GAMM</name>
<feature type="transmembrane region" description="Helical" evidence="1">
    <location>
        <begin position="68"/>
        <end position="86"/>
    </location>
</feature>
<dbReference type="PANTHER" id="PTHR12526:SF630">
    <property type="entry name" value="GLYCOSYLTRANSFERASE"/>
    <property type="match status" value="1"/>
</dbReference>
<feature type="domain" description="Glycosyl transferase family 1" evidence="2">
    <location>
        <begin position="177"/>
        <end position="336"/>
    </location>
</feature>
<evidence type="ECO:0000256" key="1">
    <source>
        <dbReference type="SAM" id="Phobius"/>
    </source>
</evidence>
<keyword evidence="1" id="KW-0812">Transmembrane</keyword>
<proteinExistence type="predicted"/>
<dbReference type="EMBL" id="JACHGR010000006">
    <property type="protein sequence ID" value="MBB6056042.1"/>
    <property type="molecule type" value="Genomic_DNA"/>
</dbReference>
<protein>
    <submittedName>
        <fullName evidence="4">Glycosyltransferase involved in cell wall biosynthesis</fullName>
    </submittedName>
</protein>
<dbReference type="InterPro" id="IPR028098">
    <property type="entry name" value="Glyco_trans_4-like_N"/>
</dbReference>
<dbReference type="RefSeq" id="WP_223157850.1">
    <property type="nucleotide sequence ID" value="NZ_JACHGR010000006.1"/>
</dbReference>
<organism evidence="4 5">
    <name type="scientific">Tolumonas osonensis</name>
    <dbReference type="NCBI Taxonomy" id="675874"/>
    <lineage>
        <taxon>Bacteria</taxon>
        <taxon>Pseudomonadati</taxon>
        <taxon>Pseudomonadota</taxon>
        <taxon>Gammaproteobacteria</taxon>
        <taxon>Aeromonadales</taxon>
        <taxon>Aeromonadaceae</taxon>
        <taxon>Tolumonas</taxon>
    </lineage>
</organism>
<dbReference type="Pfam" id="PF00534">
    <property type="entry name" value="Glycos_transf_1"/>
    <property type="match status" value="1"/>
</dbReference>
<feature type="domain" description="Glycosyltransferase subfamily 4-like N-terminal" evidence="3">
    <location>
        <begin position="16"/>
        <end position="170"/>
    </location>
</feature>
<reference evidence="4 5" key="1">
    <citation type="submission" date="2020-08" db="EMBL/GenBank/DDBJ databases">
        <title>Genomic Encyclopedia of Type Strains, Phase IV (KMG-IV): sequencing the most valuable type-strain genomes for metagenomic binning, comparative biology and taxonomic classification.</title>
        <authorList>
            <person name="Goeker M."/>
        </authorList>
    </citation>
    <scope>NUCLEOTIDE SEQUENCE [LARGE SCALE GENOMIC DNA]</scope>
    <source>
        <strain evidence="4 5">DSM 22975</strain>
    </source>
</reference>
<evidence type="ECO:0000313" key="4">
    <source>
        <dbReference type="EMBL" id="MBB6056042.1"/>
    </source>
</evidence>
<dbReference type="Gene3D" id="3.40.50.2000">
    <property type="entry name" value="Glycogen Phosphorylase B"/>
    <property type="match status" value="2"/>
</dbReference>
<gene>
    <name evidence="4" type="ORF">HNR75_001972</name>
</gene>
<evidence type="ECO:0000259" key="2">
    <source>
        <dbReference type="Pfam" id="PF00534"/>
    </source>
</evidence>
<dbReference type="SUPFAM" id="SSF53756">
    <property type="entry name" value="UDP-Glycosyltransferase/glycogen phosphorylase"/>
    <property type="match status" value="1"/>
</dbReference>
<dbReference type="GO" id="GO:0016757">
    <property type="term" value="F:glycosyltransferase activity"/>
    <property type="evidence" value="ECO:0007669"/>
    <property type="project" value="InterPro"/>
</dbReference>
<dbReference type="InterPro" id="IPR001296">
    <property type="entry name" value="Glyco_trans_1"/>
</dbReference>
<accession>A0A841GNJ9</accession>
<keyword evidence="4" id="KW-0808">Transferase</keyword>
<keyword evidence="1" id="KW-0472">Membrane</keyword>
<comment type="caution">
    <text evidence="4">The sequence shown here is derived from an EMBL/GenBank/DDBJ whole genome shotgun (WGS) entry which is preliminary data.</text>
</comment>
<dbReference type="AlphaFoldDB" id="A0A841GNJ9"/>
<keyword evidence="5" id="KW-1185">Reference proteome</keyword>
<dbReference type="Pfam" id="PF13439">
    <property type="entry name" value="Glyco_transf_4"/>
    <property type="match status" value="1"/>
</dbReference>